<evidence type="ECO:0000256" key="3">
    <source>
        <dbReference type="ARBA" id="ARBA00012140"/>
    </source>
</evidence>
<dbReference type="Gene3D" id="3.40.50.150">
    <property type="entry name" value="Vaccinia Virus protein VP39"/>
    <property type="match status" value="1"/>
</dbReference>
<dbReference type="InterPro" id="IPR023267">
    <property type="entry name" value="RCMT"/>
</dbReference>
<keyword evidence="16" id="KW-1185">Reference proteome</keyword>
<dbReference type="KEGG" id="ttp:E6P07_04630"/>
<dbReference type="InterPro" id="IPR001678">
    <property type="entry name" value="MeTrfase_RsmB-F_NOP2_dom"/>
</dbReference>
<dbReference type="EMBL" id="CP039268">
    <property type="protein sequence ID" value="QGU32340.1"/>
    <property type="molecule type" value="Genomic_DNA"/>
</dbReference>
<dbReference type="PROSITE" id="PS51686">
    <property type="entry name" value="SAM_MT_RSMB_NOP"/>
    <property type="match status" value="1"/>
</dbReference>
<dbReference type="CDD" id="cd02440">
    <property type="entry name" value="AdoMet_MTases"/>
    <property type="match status" value="1"/>
</dbReference>
<keyword evidence="5" id="KW-0698">rRNA processing</keyword>
<dbReference type="InterPro" id="IPR006027">
    <property type="entry name" value="NusB_RsmB_TIM44"/>
</dbReference>
<feature type="domain" description="SAM-dependent MTase RsmB/NOP-type" evidence="14">
    <location>
        <begin position="177"/>
        <end position="447"/>
    </location>
</feature>
<reference evidence="15 16" key="1">
    <citation type="submission" date="2019-12" db="EMBL/GenBank/DDBJ databases">
        <title>The complete genome of the thermophilic, anoxygenic phototrophic gammaproteobacterium Thermochromatium tepidum.</title>
        <authorList>
            <person name="Sattley W.M."/>
            <person name="Swingley W.D."/>
            <person name="Burchell B.M."/>
            <person name="Gurbani S.A."/>
            <person name="Kujawa C.M."/>
            <person name="Nuccio D.A."/>
            <person name="Schladweiler J."/>
            <person name="Shaffer K.N."/>
            <person name="Stokes L.M."/>
            <person name="Touchman J.W."/>
            <person name="Blankenship R.E."/>
            <person name="Madigan M.T."/>
        </authorList>
    </citation>
    <scope>NUCLEOTIDE SEQUENCE [LARGE SCALE GENOMIC DNA]</scope>
    <source>
        <strain evidence="15 16">ATCC 43061</strain>
    </source>
</reference>
<name>A0A6I6EDX7_THETI</name>
<evidence type="ECO:0000256" key="13">
    <source>
        <dbReference type="PROSITE-ProRule" id="PRU01023"/>
    </source>
</evidence>
<feature type="binding site" evidence="13">
    <location>
        <position position="336"/>
    </location>
    <ligand>
        <name>S-adenosyl-L-methionine</name>
        <dbReference type="ChEBI" id="CHEBI:59789"/>
    </ligand>
</feature>
<dbReference type="GO" id="GO:0070475">
    <property type="term" value="P:rRNA base methylation"/>
    <property type="evidence" value="ECO:0007669"/>
    <property type="project" value="TreeGrafter"/>
</dbReference>
<dbReference type="GO" id="GO:0009383">
    <property type="term" value="F:rRNA (cytosine-C5-)-methyltransferase activity"/>
    <property type="evidence" value="ECO:0007669"/>
    <property type="project" value="TreeGrafter"/>
</dbReference>
<dbReference type="PANTHER" id="PTHR22807">
    <property type="entry name" value="NOP2 YEAST -RELATED NOL1/NOP2/FMU SUN DOMAIN-CONTAINING"/>
    <property type="match status" value="1"/>
</dbReference>
<dbReference type="Pfam" id="PF01189">
    <property type="entry name" value="Methyltr_RsmB-F"/>
    <property type="match status" value="1"/>
</dbReference>
<dbReference type="FunFam" id="3.40.50.150:FF:000022">
    <property type="entry name" value="Ribosomal RNA small subunit methyltransferase B"/>
    <property type="match status" value="1"/>
</dbReference>
<dbReference type="GO" id="GO:0005829">
    <property type="term" value="C:cytosol"/>
    <property type="evidence" value="ECO:0007669"/>
    <property type="project" value="TreeGrafter"/>
</dbReference>
<dbReference type="AlphaFoldDB" id="A0A6I6EDX7"/>
<feature type="binding site" evidence="13">
    <location>
        <position position="317"/>
    </location>
    <ligand>
        <name>S-adenosyl-L-methionine</name>
        <dbReference type="ChEBI" id="CHEBI:59789"/>
    </ligand>
</feature>
<evidence type="ECO:0000256" key="5">
    <source>
        <dbReference type="ARBA" id="ARBA00022552"/>
    </source>
</evidence>
<evidence type="ECO:0000259" key="14">
    <source>
        <dbReference type="PROSITE" id="PS51686"/>
    </source>
</evidence>
<dbReference type="PANTHER" id="PTHR22807:SF61">
    <property type="entry name" value="NOL1_NOP2_SUN FAMILY PROTEIN _ ANTITERMINATION NUSB DOMAIN-CONTAINING PROTEIN"/>
    <property type="match status" value="1"/>
</dbReference>
<dbReference type="InterPro" id="IPR029063">
    <property type="entry name" value="SAM-dependent_MTases_sf"/>
</dbReference>
<keyword evidence="9 13" id="KW-0694">RNA-binding</keyword>
<keyword evidence="4" id="KW-0963">Cytoplasm</keyword>
<feature type="binding site" evidence="13">
    <location>
        <begin position="267"/>
        <end position="273"/>
    </location>
    <ligand>
        <name>S-adenosyl-L-methionine</name>
        <dbReference type="ChEBI" id="CHEBI:59789"/>
    </ligand>
</feature>
<evidence type="ECO:0000256" key="4">
    <source>
        <dbReference type="ARBA" id="ARBA00022490"/>
    </source>
</evidence>
<accession>A0A6I6EDX7</accession>
<dbReference type="InterPro" id="IPR049560">
    <property type="entry name" value="MeTrfase_RsmB-F_NOP2_cat"/>
</dbReference>
<comment type="subcellular location">
    <subcellularLocation>
        <location evidence="2">Cytoplasm</location>
    </subcellularLocation>
</comment>
<evidence type="ECO:0000256" key="2">
    <source>
        <dbReference type="ARBA" id="ARBA00004496"/>
    </source>
</evidence>
<sequence>MTERRHRPPPIAVSPGAEPRAAAARALQSVLEHGQSLARLRQTDTTPGSAADQALVQEMVYGTLRLLPRLQLIAGCLLERPLKPRDGDIQALILIGLYQLGFMHTPPHAAVSATVEASRVLGKPRMASLVNALLRRFQREYEALLRQIDTQPESRWLYPDWLLERLRNDWPDDWESIVRASNERAPMALRVNPLRVTRADYLGQLKAAGIGAHAIAGLETGILLDQPRPMRELPGFDDGWVSIQDSGAQLAARLLDAQPGERVLDACAAPGNKTAAILERAGNALDLVAIDNDAARLARVGTTLDRLGLSAQVRVGDASAPHGDWTARPFDCILLDVPCSATGVIRRHPDIKWLRRPDDIGALVATQSRLLEAVWSLLRPGGRLLYSTCSLLAAENECQVETFLARHPEAHALELATDWGCPRPPGRQLLPTARGHDGFFYALLAKDTP</sequence>
<dbReference type="OrthoDB" id="9810297at2"/>
<evidence type="ECO:0000256" key="1">
    <source>
        <dbReference type="ARBA" id="ARBA00002724"/>
    </source>
</evidence>
<comment type="catalytic activity">
    <reaction evidence="12">
        <text>cytidine(967) in 16S rRNA + S-adenosyl-L-methionine = 5-methylcytidine(967) in 16S rRNA + S-adenosyl-L-homocysteine + H(+)</text>
        <dbReference type="Rhea" id="RHEA:42748"/>
        <dbReference type="Rhea" id="RHEA-COMP:10219"/>
        <dbReference type="Rhea" id="RHEA-COMP:10220"/>
        <dbReference type="ChEBI" id="CHEBI:15378"/>
        <dbReference type="ChEBI" id="CHEBI:57856"/>
        <dbReference type="ChEBI" id="CHEBI:59789"/>
        <dbReference type="ChEBI" id="CHEBI:74483"/>
        <dbReference type="ChEBI" id="CHEBI:82748"/>
        <dbReference type="EC" id="2.1.1.176"/>
    </reaction>
</comment>
<evidence type="ECO:0000313" key="15">
    <source>
        <dbReference type="EMBL" id="QGU32340.1"/>
    </source>
</evidence>
<dbReference type="Proteomes" id="UP000426424">
    <property type="component" value="Chromosome"/>
</dbReference>
<dbReference type="GO" id="GO:0003723">
    <property type="term" value="F:RNA binding"/>
    <property type="evidence" value="ECO:0007669"/>
    <property type="project" value="UniProtKB-UniRule"/>
</dbReference>
<dbReference type="NCBIfam" id="NF008149">
    <property type="entry name" value="PRK10901.1"/>
    <property type="match status" value="1"/>
</dbReference>
<dbReference type="InterPro" id="IPR035926">
    <property type="entry name" value="NusB-like_sf"/>
</dbReference>
<dbReference type="NCBIfam" id="TIGR00563">
    <property type="entry name" value="rsmB"/>
    <property type="match status" value="1"/>
</dbReference>
<comment type="similarity">
    <text evidence="13">Belongs to the class I-like SAM-binding methyltransferase superfamily. RsmB/NOP family.</text>
</comment>
<dbReference type="PRINTS" id="PR02008">
    <property type="entry name" value="RCMTFAMILY"/>
</dbReference>
<dbReference type="Gene3D" id="1.10.287.730">
    <property type="entry name" value="Helix hairpin bin"/>
    <property type="match status" value="1"/>
</dbReference>
<organism evidence="15 16">
    <name type="scientific">Thermochromatium tepidum ATCC 43061</name>
    <dbReference type="NCBI Taxonomy" id="316276"/>
    <lineage>
        <taxon>Bacteria</taxon>
        <taxon>Pseudomonadati</taxon>
        <taxon>Pseudomonadota</taxon>
        <taxon>Gammaproteobacteria</taxon>
        <taxon>Chromatiales</taxon>
        <taxon>Chromatiaceae</taxon>
        <taxon>Thermochromatium</taxon>
    </lineage>
</organism>
<proteinExistence type="inferred from homology"/>
<dbReference type="GO" id="GO:0006355">
    <property type="term" value="P:regulation of DNA-templated transcription"/>
    <property type="evidence" value="ECO:0007669"/>
    <property type="project" value="InterPro"/>
</dbReference>
<feature type="active site" description="Nucleophile" evidence="13">
    <location>
        <position position="389"/>
    </location>
</feature>
<evidence type="ECO:0000256" key="12">
    <source>
        <dbReference type="ARBA" id="ARBA00047283"/>
    </source>
</evidence>
<dbReference type="Gene3D" id="1.10.940.10">
    <property type="entry name" value="NusB-like"/>
    <property type="match status" value="1"/>
</dbReference>
<keyword evidence="6 13" id="KW-0489">Methyltransferase</keyword>
<dbReference type="Pfam" id="PF01029">
    <property type="entry name" value="NusB"/>
    <property type="match status" value="1"/>
</dbReference>
<keyword evidence="8 13" id="KW-0949">S-adenosyl-L-methionine</keyword>
<evidence type="ECO:0000313" key="16">
    <source>
        <dbReference type="Proteomes" id="UP000426424"/>
    </source>
</evidence>
<evidence type="ECO:0000256" key="7">
    <source>
        <dbReference type="ARBA" id="ARBA00022679"/>
    </source>
</evidence>
<evidence type="ECO:0000256" key="11">
    <source>
        <dbReference type="ARBA" id="ARBA00031088"/>
    </source>
</evidence>
<evidence type="ECO:0000256" key="10">
    <source>
        <dbReference type="ARBA" id="ARBA00030399"/>
    </source>
</evidence>
<feature type="binding site" evidence="13">
    <location>
        <position position="291"/>
    </location>
    <ligand>
        <name>S-adenosyl-L-methionine</name>
        <dbReference type="ChEBI" id="CHEBI:59789"/>
    </ligand>
</feature>
<gene>
    <name evidence="15" type="primary">rsmB</name>
    <name evidence="15" type="ORF">E6P07_04630</name>
</gene>
<keyword evidence="7 13" id="KW-0808">Transferase</keyword>
<dbReference type="SUPFAM" id="SSF48013">
    <property type="entry name" value="NusB-like"/>
    <property type="match status" value="1"/>
</dbReference>
<evidence type="ECO:0000256" key="6">
    <source>
        <dbReference type="ARBA" id="ARBA00022603"/>
    </source>
</evidence>
<dbReference type="InterPro" id="IPR054728">
    <property type="entry name" value="RsmB-like_ferredoxin"/>
</dbReference>
<protein>
    <recommendedName>
        <fullName evidence="3">16S rRNA (cytosine(967)-C(5))-methyltransferase</fullName>
        <ecNumber evidence="3">2.1.1.176</ecNumber>
    </recommendedName>
    <alternativeName>
        <fullName evidence="10">16S rRNA m5C967 methyltransferase</fullName>
    </alternativeName>
    <alternativeName>
        <fullName evidence="11">rRNA (cytosine-C(5)-)-methyltransferase RsmB</fullName>
    </alternativeName>
</protein>
<evidence type="ECO:0000256" key="9">
    <source>
        <dbReference type="ARBA" id="ARBA00022884"/>
    </source>
</evidence>
<dbReference type="Gene3D" id="3.30.70.1170">
    <property type="entry name" value="Sun protein, domain 3"/>
    <property type="match status" value="1"/>
</dbReference>
<dbReference type="Pfam" id="PF22458">
    <property type="entry name" value="RsmF-B_ferredox"/>
    <property type="match status" value="1"/>
</dbReference>
<dbReference type="EC" id="2.1.1.176" evidence="3"/>
<dbReference type="SUPFAM" id="SSF53335">
    <property type="entry name" value="S-adenosyl-L-methionine-dependent methyltransferases"/>
    <property type="match status" value="1"/>
</dbReference>
<comment type="function">
    <text evidence="1">Specifically methylates the cytosine at position 967 (m5C967) of 16S rRNA.</text>
</comment>
<evidence type="ECO:0000256" key="8">
    <source>
        <dbReference type="ARBA" id="ARBA00022691"/>
    </source>
</evidence>
<dbReference type="InterPro" id="IPR004573">
    <property type="entry name" value="rRNA_ssu_MeTfrase_B"/>
</dbReference>